<feature type="domain" description="NR LBD" evidence="13">
    <location>
        <begin position="181"/>
        <end position="424"/>
    </location>
</feature>
<comment type="similarity">
    <text evidence="2 11">Belongs to the nuclear hormone receptor family.</text>
</comment>
<sequence>MVPTSENHHIKIELQYSPLESSSKEELRPKICLICGDSTNTYHYDIASCYGCKTFFRRAIIGKRKYVCNKGGKCPITKDTRCICRACRLKKCIESGMNPSAVGNLSPSKKEPKEELYIKQEPLEIVEKVEEKSVDIIQRATPLVNNTIRTLHDEIDFTIQNLLYLEEKHEYLRKSNFSPFDEQMSLNEMLQVNTTFGDTNKYRLVETWPRYTINETNMTSTQLRSMGLKAWFFLDLLLSVDYIKTFPMFKDLPLNDQYNLCYDVVVSSTHLTRSYYAYAMGAEIVLYPDGSYPFYTRPNPSAIEYILRAGKVQDFARIRPDRIQYCLMRAISSFNTVSQMITKESYRLIEKERNKYAKVLLRYLQEKYGVDEGAKKFADSIAVIIEFIKMKKDYTETYHACKHCFDMQRRSDPNLFCDLIHGKL</sequence>
<dbReference type="PROSITE" id="PS00031">
    <property type="entry name" value="NUCLEAR_REC_DBD_1"/>
    <property type="match status" value="1"/>
</dbReference>
<evidence type="ECO:0000259" key="12">
    <source>
        <dbReference type="PROSITE" id="PS51030"/>
    </source>
</evidence>
<dbReference type="InterPro" id="IPR050274">
    <property type="entry name" value="Nuclear_hormone_rcpt_NR2"/>
</dbReference>
<keyword evidence="8 11" id="KW-0804">Transcription</keyword>
<keyword evidence="9 11" id="KW-0675">Receptor</keyword>
<dbReference type="GO" id="GO:0005634">
    <property type="term" value="C:nucleus"/>
    <property type="evidence" value="ECO:0007669"/>
    <property type="project" value="UniProtKB-SubCell"/>
</dbReference>
<keyword evidence="14" id="KW-1185">Reference proteome</keyword>
<evidence type="ECO:0000256" key="4">
    <source>
        <dbReference type="ARBA" id="ARBA00022771"/>
    </source>
</evidence>
<evidence type="ECO:0000256" key="10">
    <source>
        <dbReference type="ARBA" id="ARBA00023242"/>
    </source>
</evidence>
<dbReference type="PROSITE" id="PS51030">
    <property type="entry name" value="NUCLEAR_REC_DBD_2"/>
    <property type="match status" value="1"/>
</dbReference>
<dbReference type="FunFam" id="3.30.50.10:FF:000030">
    <property type="entry name" value="Nuclear Hormone Receptor family"/>
    <property type="match status" value="1"/>
</dbReference>
<dbReference type="PRINTS" id="PR00047">
    <property type="entry name" value="STROIDFINGER"/>
</dbReference>
<keyword evidence="6 11" id="KW-0805">Transcription regulation</keyword>
<keyword evidence="4 11" id="KW-0863">Zinc-finger</keyword>
<dbReference type="InterPro" id="IPR000536">
    <property type="entry name" value="Nucl_hrmn_rcpt_lig-bd"/>
</dbReference>
<dbReference type="SUPFAM" id="SSF48508">
    <property type="entry name" value="Nuclear receptor ligand-binding domain"/>
    <property type="match status" value="1"/>
</dbReference>
<dbReference type="WBParaSite" id="ACRNAN_scaffold1312.g13484.t1">
    <property type="protein sequence ID" value="ACRNAN_scaffold1312.g13484.t1"/>
    <property type="gene ID" value="ACRNAN_scaffold1312.g13484"/>
</dbReference>
<dbReference type="InterPro" id="IPR049636">
    <property type="entry name" value="HNF4-like_DBD"/>
</dbReference>
<evidence type="ECO:0000256" key="3">
    <source>
        <dbReference type="ARBA" id="ARBA00022723"/>
    </source>
</evidence>
<evidence type="ECO:0000259" key="13">
    <source>
        <dbReference type="PROSITE" id="PS51843"/>
    </source>
</evidence>
<accession>A0A914CRA5</accession>
<dbReference type="AlphaFoldDB" id="A0A914CRA5"/>
<proteinExistence type="inferred from homology"/>
<dbReference type="Pfam" id="PF00104">
    <property type="entry name" value="Hormone_recep"/>
    <property type="match status" value="1"/>
</dbReference>
<evidence type="ECO:0000256" key="6">
    <source>
        <dbReference type="ARBA" id="ARBA00023015"/>
    </source>
</evidence>
<dbReference type="SMART" id="SM00430">
    <property type="entry name" value="HOLI"/>
    <property type="match status" value="1"/>
</dbReference>
<dbReference type="Proteomes" id="UP000887540">
    <property type="component" value="Unplaced"/>
</dbReference>
<dbReference type="Gene3D" id="3.30.50.10">
    <property type="entry name" value="Erythroid Transcription Factor GATA-1, subunit A"/>
    <property type="match status" value="1"/>
</dbReference>
<dbReference type="InterPro" id="IPR001628">
    <property type="entry name" value="Znf_hrmn_rcpt"/>
</dbReference>
<dbReference type="CDD" id="cd06960">
    <property type="entry name" value="NR_DBD_HNF4A"/>
    <property type="match status" value="1"/>
</dbReference>
<dbReference type="Gene3D" id="1.10.565.10">
    <property type="entry name" value="Retinoid X Receptor"/>
    <property type="match status" value="1"/>
</dbReference>
<name>A0A914CRA5_9BILA</name>
<protein>
    <submittedName>
        <fullName evidence="15">Nuclear receptor</fullName>
    </submittedName>
</protein>
<dbReference type="InterPro" id="IPR013088">
    <property type="entry name" value="Znf_NHR/GATA"/>
</dbReference>
<feature type="domain" description="Nuclear receptor" evidence="12">
    <location>
        <begin position="29"/>
        <end position="104"/>
    </location>
</feature>
<dbReference type="GO" id="GO:0008270">
    <property type="term" value="F:zinc ion binding"/>
    <property type="evidence" value="ECO:0007669"/>
    <property type="project" value="UniProtKB-KW"/>
</dbReference>
<evidence type="ECO:0000313" key="14">
    <source>
        <dbReference type="Proteomes" id="UP000887540"/>
    </source>
</evidence>
<keyword evidence="5 11" id="KW-0862">Zinc</keyword>
<dbReference type="PROSITE" id="PS51843">
    <property type="entry name" value="NR_LBD"/>
    <property type="match status" value="1"/>
</dbReference>
<dbReference type="SUPFAM" id="SSF57716">
    <property type="entry name" value="Glucocorticoid receptor-like (DNA-binding domain)"/>
    <property type="match status" value="1"/>
</dbReference>
<reference evidence="15" key="1">
    <citation type="submission" date="2022-11" db="UniProtKB">
        <authorList>
            <consortium name="WormBaseParasite"/>
        </authorList>
    </citation>
    <scope>IDENTIFICATION</scope>
</reference>
<dbReference type="GO" id="GO:0003700">
    <property type="term" value="F:DNA-binding transcription factor activity"/>
    <property type="evidence" value="ECO:0007669"/>
    <property type="project" value="InterPro"/>
</dbReference>
<evidence type="ECO:0000313" key="15">
    <source>
        <dbReference type="WBParaSite" id="ACRNAN_scaffold1312.g13484.t1"/>
    </source>
</evidence>
<keyword evidence="7 11" id="KW-0238">DNA-binding</keyword>
<dbReference type="InterPro" id="IPR035500">
    <property type="entry name" value="NHR-like_dom_sf"/>
</dbReference>
<comment type="subcellular location">
    <subcellularLocation>
        <location evidence="1 11">Nucleus</location>
    </subcellularLocation>
</comment>
<evidence type="ECO:0000256" key="1">
    <source>
        <dbReference type="ARBA" id="ARBA00004123"/>
    </source>
</evidence>
<organism evidence="14 15">
    <name type="scientific">Acrobeloides nanus</name>
    <dbReference type="NCBI Taxonomy" id="290746"/>
    <lineage>
        <taxon>Eukaryota</taxon>
        <taxon>Metazoa</taxon>
        <taxon>Ecdysozoa</taxon>
        <taxon>Nematoda</taxon>
        <taxon>Chromadorea</taxon>
        <taxon>Rhabditida</taxon>
        <taxon>Tylenchina</taxon>
        <taxon>Cephalobomorpha</taxon>
        <taxon>Cephaloboidea</taxon>
        <taxon>Cephalobidae</taxon>
        <taxon>Acrobeloides</taxon>
    </lineage>
</organism>
<dbReference type="GO" id="GO:0000978">
    <property type="term" value="F:RNA polymerase II cis-regulatory region sequence-specific DNA binding"/>
    <property type="evidence" value="ECO:0007669"/>
    <property type="project" value="InterPro"/>
</dbReference>
<dbReference type="PANTHER" id="PTHR24083">
    <property type="entry name" value="NUCLEAR HORMONE RECEPTOR"/>
    <property type="match status" value="1"/>
</dbReference>
<dbReference type="Pfam" id="PF00105">
    <property type="entry name" value="zf-C4"/>
    <property type="match status" value="1"/>
</dbReference>
<dbReference type="SMART" id="SM00399">
    <property type="entry name" value="ZnF_C4"/>
    <property type="match status" value="1"/>
</dbReference>
<evidence type="ECO:0000256" key="7">
    <source>
        <dbReference type="ARBA" id="ARBA00023125"/>
    </source>
</evidence>
<evidence type="ECO:0000256" key="8">
    <source>
        <dbReference type="ARBA" id="ARBA00023163"/>
    </source>
</evidence>
<keyword evidence="3 11" id="KW-0479">Metal-binding</keyword>
<evidence type="ECO:0000256" key="11">
    <source>
        <dbReference type="RuleBase" id="RU004334"/>
    </source>
</evidence>
<evidence type="ECO:0000256" key="5">
    <source>
        <dbReference type="ARBA" id="ARBA00022833"/>
    </source>
</evidence>
<evidence type="ECO:0000256" key="2">
    <source>
        <dbReference type="ARBA" id="ARBA00005993"/>
    </source>
</evidence>
<keyword evidence="10 11" id="KW-0539">Nucleus</keyword>
<evidence type="ECO:0000256" key="9">
    <source>
        <dbReference type="ARBA" id="ARBA00023170"/>
    </source>
</evidence>